<organism evidence="3 4">
    <name type="scientific">Strigamia maritima</name>
    <name type="common">European centipede</name>
    <name type="synonym">Geophilus maritimus</name>
    <dbReference type="NCBI Taxonomy" id="126957"/>
    <lineage>
        <taxon>Eukaryota</taxon>
        <taxon>Metazoa</taxon>
        <taxon>Ecdysozoa</taxon>
        <taxon>Arthropoda</taxon>
        <taxon>Myriapoda</taxon>
        <taxon>Chilopoda</taxon>
        <taxon>Pleurostigmophora</taxon>
        <taxon>Geophilomorpha</taxon>
        <taxon>Linotaeniidae</taxon>
        <taxon>Strigamia</taxon>
    </lineage>
</organism>
<dbReference type="AlphaFoldDB" id="T1JH24"/>
<dbReference type="PANTHER" id="PTHR47160:SF10">
    <property type="entry name" value="MULE TRANSPOSASE DOMAIN-CONTAINING PROTEIN"/>
    <property type="match status" value="1"/>
</dbReference>
<reference evidence="3" key="2">
    <citation type="submission" date="2015-02" db="UniProtKB">
        <authorList>
            <consortium name="EnsemblMetazoa"/>
        </authorList>
    </citation>
    <scope>IDENTIFICATION</scope>
</reference>
<evidence type="ECO:0000313" key="3">
    <source>
        <dbReference type="EnsemblMetazoa" id="SMAR013153-PA"/>
    </source>
</evidence>
<feature type="compositionally biased region" description="Basic residues" evidence="1">
    <location>
        <begin position="483"/>
        <end position="496"/>
    </location>
</feature>
<evidence type="ECO:0000313" key="4">
    <source>
        <dbReference type="Proteomes" id="UP000014500"/>
    </source>
</evidence>
<dbReference type="STRING" id="126957.T1JH24"/>
<feature type="region of interest" description="Disordered" evidence="1">
    <location>
        <begin position="483"/>
        <end position="529"/>
    </location>
</feature>
<dbReference type="eggNOG" id="ENOG502S1BE">
    <property type="taxonomic scope" value="Eukaryota"/>
</dbReference>
<keyword evidence="4" id="KW-1185">Reference proteome</keyword>
<dbReference type="PhylomeDB" id="T1JH24"/>
<dbReference type="HOGENOM" id="CLU_515204_0_0_1"/>
<reference evidence="4" key="1">
    <citation type="submission" date="2011-05" db="EMBL/GenBank/DDBJ databases">
        <authorList>
            <person name="Richards S.R."/>
            <person name="Qu J."/>
            <person name="Jiang H."/>
            <person name="Jhangiani S.N."/>
            <person name="Agravi P."/>
            <person name="Goodspeed R."/>
            <person name="Gross S."/>
            <person name="Mandapat C."/>
            <person name="Jackson L."/>
            <person name="Mathew T."/>
            <person name="Pu L."/>
            <person name="Thornton R."/>
            <person name="Saada N."/>
            <person name="Wilczek-Boney K.B."/>
            <person name="Lee S."/>
            <person name="Kovar C."/>
            <person name="Wu Y."/>
            <person name="Scherer S.E."/>
            <person name="Worley K.C."/>
            <person name="Muzny D.M."/>
            <person name="Gibbs R."/>
        </authorList>
    </citation>
    <scope>NUCLEOTIDE SEQUENCE</scope>
    <source>
        <strain evidence="4">Brora</strain>
    </source>
</reference>
<feature type="compositionally biased region" description="Basic residues" evidence="1">
    <location>
        <begin position="519"/>
        <end position="529"/>
    </location>
</feature>
<dbReference type="EMBL" id="JH432220">
    <property type="status" value="NOT_ANNOTATED_CDS"/>
    <property type="molecule type" value="Genomic_DNA"/>
</dbReference>
<accession>T1JH24</accession>
<dbReference type="Pfam" id="PF10551">
    <property type="entry name" value="MULE"/>
    <property type="match status" value="1"/>
</dbReference>
<feature type="domain" description="MULE transposase" evidence="2">
    <location>
        <begin position="118"/>
        <end position="209"/>
    </location>
</feature>
<evidence type="ECO:0000259" key="2">
    <source>
        <dbReference type="Pfam" id="PF10551"/>
    </source>
</evidence>
<dbReference type="PANTHER" id="PTHR47160">
    <property type="entry name" value="PUTATIVE-RELATED"/>
    <property type="match status" value="1"/>
</dbReference>
<dbReference type="Proteomes" id="UP000014500">
    <property type="component" value="Unassembled WGS sequence"/>
</dbReference>
<sequence length="529" mass="60459">MTLTEDNLKVIAKKEQLKQLHHLVRLLKMNRGAFRMQHTWLHLVQSNPHWHGIVVARNQQFQGMLKCLMICCNNILCTLQHYMGNLFFRNILTALDGSISIVFAGDELLNALQTTTSLHIDGTFKVSPYLFMQFCTLHAFAFDYAFPAIYVLMTHKTQAAYECLLRYVLELQPNLNPTVVMSDFETALQNAVSICFPRARVAGCFFHYSQAIWRRVQKLGLTDGYRDNPRITRTVKRCMALSLLPHTSFVAGLQTIREYTRLQGIDSGKVKSLLLYIERRWIRIITPERFSVFDLIRRTNNDVESFHKTLLKRIGLSHPNIWEFMVKLIYIEDKTRLDLERADDAMRIRRAKKKVYILNNIHIINAQAKLNSGEISIDKYLRTVAHDIPELSTNDTMVENADDEIDVNVVEDVIDNVVDNMVDNVVENVVEDVGFVVDNVVEDVGFVVDNVVEDVGFVVDNVVENVVEEVAFVVDNVIPVRGRGRGRGRRRGRPRGGGRSVVRATSDVSDLSEPPSPPVRRRGRGRPRG</sequence>
<evidence type="ECO:0000256" key="1">
    <source>
        <dbReference type="SAM" id="MobiDB-lite"/>
    </source>
</evidence>
<proteinExistence type="predicted"/>
<dbReference type="InterPro" id="IPR018289">
    <property type="entry name" value="MULE_transposase_dom"/>
</dbReference>
<dbReference type="EnsemblMetazoa" id="SMAR013153-RA">
    <property type="protein sequence ID" value="SMAR013153-PA"/>
    <property type="gene ID" value="SMAR013153"/>
</dbReference>
<protein>
    <recommendedName>
        <fullName evidence="2">MULE transposase domain-containing protein</fullName>
    </recommendedName>
</protein>
<name>T1JH24_STRMM</name>